<dbReference type="SUPFAM" id="SSF46689">
    <property type="entry name" value="Homeodomain-like"/>
    <property type="match status" value="1"/>
</dbReference>
<dbReference type="AlphaFoldDB" id="A0A2M8WNA5"/>
<dbReference type="SUPFAM" id="SSF48498">
    <property type="entry name" value="Tetracyclin repressor-like, C-terminal domain"/>
    <property type="match status" value="1"/>
</dbReference>
<evidence type="ECO:0000313" key="6">
    <source>
        <dbReference type="Proteomes" id="UP000228531"/>
    </source>
</evidence>
<gene>
    <name evidence="5" type="ORF">BC777_1264</name>
</gene>
<feature type="domain" description="HTH tetR-type" evidence="4">
    <location>
        <begin position="14"/>
        <end position="58"/>
    </location>
</feature>
<dbReference type="PANTHER" id="PTHR47506">
    <property type="entry name" value="TRANSCRIPTIONAL REGULATORY PROTEIN"/>
    <property type="match status" value="1"/>
</dbReference>
<keyword evidence="1" id="KW-0805">Transcription regulation</keyword>
<name>A0A2M8WNA5_9RHOB</name>
<sequence>MPRPKSYDHDEAIACACRAFWEHGYGALGVRALEQQTGLNKFAIRAKFGGKEGLYLAALTYYHQAARKTVLAPMRQGGLEMIYAFLEGLVTKGSINSSAWGCLMVNTGVENAEIKSPALKKAADAYWTELAACFEMALARSDKPPVDAADVARGLVTATMGVHTMNRACGAHDAGRPLVRLLQHSLEQWGPRHA</sequence>
<evidence type="ECO:0000256" key="2">
    <source>
        <dbReference type="ARBA" id="ARBA00023125"/>
    </source>
</evidence>
<keyword evidence="3" id="KW-0804">Transcription</keyword>
<dbReference type="Gene3D" id="1.10.10.60">
    <property type="entry name" value="Homeodomain-like"/>
    <property type="match status" value="1"/>
</dbReference>
<protein>
    <submittedName>
        <fullName evidence="5">TetR family transcriptional regulator</fullName>
    </submittedName>
</protein>
<evidence type="ECO:0000256" key="1">
    <source>
        <dbReference type="ARBA" id="ARBA00023015"/>
    </source>
</evidence>
<keyword evidence="2" id="KW-0238">DNA-binding</keyword>
<dbReference type="EMBL" id="PGTY01000001">
    <property type="protein sequence ID" value="PJI92415.1"/>
    <property type="molecule type" value="Genomic_DNA"/>
</dbReference>
<keyword evidence="6" id="KW-1185">Reference proteome</keyword>
<dbReference type="Pfam" id="PF00440">
    <property type="entry name" value="TetR_N"/>
    <property type="match status" value="1"/>
</dbReference>
<evidence type="ECO:0000256" key="3">
    <source>
        <dbReference type="ARBA" id="ARBA00023163"/>
    </source>
</evidence>
<dbReference type="OrthoDB" id="9779746at2"/>
<dbReference type="Proteomes" id="UP000228531">
    <property type="component" value="Unassembled WGS sequence"/>
</dbReference>
<reference evidence="5 6" key="1">
    <citation type="submission" date="2017-11" db="EMBL/GenBank/DDBJ databases">
        <title>Genomic Encyclopedia of Archaeal and Bacterial Type Strains, Phase II (KMG-II): From Individual Species to Whole Genera.</title>
        <authorList>
            <person name="Goeker M."/>
        </authorList>
    </citation>
    <scope>NUCLEOTIDE SEQUENCE [LARGE SCALE GENOMIC DNA]</scope>
    <source>
        <strain evidence="5 6">DSM 29128</strain>
    </source>
</reference>
<dbReference type="InterPro" id="IPR036271">
    <property type="entry name" value="Tet_transcr_reg_TetR-rel_C_sf"/>
</dbReference>
<comment type="caution">
    <text evidence="5">The sequence shown here is derived from an EMBL/GenBank/DDBJ whole genome shotgun (WGS) entry which is preliminary data.</text>
</comment>
<evidence type="ECO:0000259" key="4">
    <source>
        <dbReference type="Pfam" id="PF00440"/>
    </source>
</evidence>
<organism evidence="5 6">
    <name type="scientific">Yoonia maricola</name>
    <dbReference type="NCBI Taxonomy" id="420999"/>
    <lineage>
        <taxon>Bacteria</taxon>
        <taxon>Pseudomonadati</taxon>
        <taxon>Pseudomonadota</taxon>
        <taxon>Alphaproteobacteria</taxon>
        <taxon>Rhodobacterales</taxon>
        <taxon>Paracoccaceae</taxon>
        <taxon>Yoonia</taxon>
    </lineage>
</organism>
<dbReference type="GO" id="GO:0003677">
    <property type="term" value="F:DNA binding"/>
    <property type="evidence" value="ECO:0007669"/>
    <property type="project" value="UniProtKB-KW"/>
</dbReference>
<dbReference type="Gene3D" id="1.10.357.10">
    <property type="entry name" value="Tetracycline Repressor, domain 2"/>
    <property type="match status" value="1"/>
</dbReference>
<dbReference type="InterPro" id="IPR001647">
    <property type="entry name" value="HTH_TetR"/>
</dbReference>
<dbReference type="RefSeq" id="WP_100367235.1">
    <property type="nucleotide sequence ID" value="NZ_PGTY01000001.1"/>
</dbReference>
<evidence type="ECO:0000313" key="5">
    <source>
        <dbReference type="EMBL" id="PJI92415.1"/>
    </source>
</evidence>
<proteinExistence type="predicted"/>
<accession>A0A2M8WNA5</accession>
<dbReference type="PANTHER" id="PTHR47506:SF1">
    <property type="entry name" value="HTH-TYPE TRANSCRIPTIONAL REGULATOR YJDC"/>
    <property type="match status" value="1"/>
</dbReference>
<dbReference type="InterPro" id="IPR009057">
    <property type="entry name" value="Homeodomain-like_sf"/>
</dbReference>